<evidence type="ECO:0000313" key="1">
    <source>
        <dbReference type="EMBL" id="MBX39086.1"/>
    </source>
</evidence>
<accession>A0A2P2N9H2</accession>
<reference evidence="1" key="1">
    <citation type="submission" date="2018-02" db="EMBL/GenBank/DDBJ databases">
        <title>Rhizophora mucronata_Transcriptome.</title>
        <authorList>
            <person name="Meera S.P."/>
            <person name="Sreeshan A."/>
            <person name="Augustine A."/>
        </authorList>
    </citation>
    <scope>NUCLEOTIDE SEQUENCE</scope>
    <source>
        <tissue evidence="1">Leaf</tissue>
    </source>
</reference>
<protein>
    <submittedName>
        <fullName evidence="1">Uncharacterized protein</fullName>
    </submittedName>
</protein>
<organism evidence="1">
    <name type="scientific">Rhizophora mucronata</name>
    <name type="common">Asiatic mangrove</name>
    <dbReference type="NCBI Taxonomy" id="61149"/>
    <lineage>
        <taxon>Eukaryota</taxon>
        <taxon>Viridiplantae</taxon>
        <taxon>Streptophyta</taxon>
        <taxon>Embryophyta</taxon>
        <taxon>Tracheophyta</taxon>
        <taxon>Spermatophyta</taxon>
        <taxon>Magnoliopsida</taxon>
        <taxon>eudicotyledons</taxon>
        <taxon>Gunneridae</taxon>
        <taxon>Pentapetalae</taxon>
        <taxon>rosids</taxon>
        <taxon>fabids</taxon>
        <taxon>Malpighiales</taxon>
        <taxon>Rhizophoraceae</taxon>
        <taxon>Rhizophora</taxon>
    </lineage>
</organism>
<sequence>MPDFGVMST</sequence>
<dbReference type="EMBL" id="GGEC01058602">
    <property type="protein sequence ID" value="MBX39086.1"/>
    <property type="molecule type" value="Transcribed_RNA"/>
</dbReference>
<name>A0A2P2N9H2_RHIMU</name>
<proteinExistence type="predicted"/>